<dbReference type="AlphaFoldDB" id="A0A077QXK4"/>
<proteinExistence type="predicted"/>
<organism evidence="2">
    <name type="scientific">Melanopsichium pennsylvanicum 4</name>
    <dbReference type="NCBI Taxonomy" id="1398559"/>
    <lineage>
        <taxon>Eukaryota</taxon>
        <taxon>Fungi</taxon>
        <taxon>Dikarya</taxon>
        <taxon>Basidiomycota</taxon>
        <taxon>Ustilaginomycotina</taxon>
        <taxon>Ustilaginomycetes</taxon>
        <taxon>Ustilaginales</taxon>
        <taxon>Ustilaginaceae</taxon>
        <taxon>Melanopsichium</taxon>
    </lineage>
</organism>
<feature type="compositionally biased region" description="Low complexity" evidence="1">
    <location>
        <begin position="671"/>
        <end position="681"/>
    </location>
</feature>
<feature type="compositionally biased region" description="Polar residues" evidence="1">
    <location>
        <begin position="264"/>
        <end position="286"/>
    </location>
</feature>
<name>A0A077QXK4_9BASI</name>
<dbReference type="EMBL" id="HG529495">
    <property type="protein sequence ID" value="CDI51232.1"/>
    <property type="molecule type" value="Genomic_DNA"/>
</dbReference>
<feature type="compositionally biased region" description="Polar residues" evidence="1">
    <location>
        <begin position="146"/>
        <end position="160"/>
    </location>
</feature>
<feature type="compositionally biased region" description="Polar residues" evidence="1">
    <location>
        <begin position="235"/>
        <end position="249"/>
    </location>
</feature>
<feature type="compositionally biased region" description="Low complexity" evidence="1">
    <location>
        <begin position="412"/>
        <end position="456"/>
    </location>
</feature>
<feature type="region of interest" description="Disordered" evidence="1">
    <location>
        <begin position="316"/>
        <end position="351"/>
    </location>
</feature>
<evidence type="ECO:0000256" key="1">
    <source>
        <dbReference type="SAM" id="MobiDB-lite"/>
    </source>
</evidence>
<feature type="region of interest" description="Disordered" evidence="1">
    <location>
        <begin position="412"/>
        <end position="553"/>
    </location>
</feature>
<reference evidence="2" key="1">
    <citation type="journal article" date="2014" name="Genome Biol. Evol.">
        <title>Gene Loss Rather Than Gene Gain Is Associated with a Host Jump from Monocots to Dicots in the Smut Fungus Melanopsichium pennsylvanicum.</title>
        <authorList>
            <person name="Sharma R."/>
            <person name="Mishra B."/>
            <person name="Runge F."/>
            <person name="Thines M."/>
        </authorList>
    </citation>
    <scope>NUCLEOTIDE SEQUENCE</scope>
    <source>
        <strain evidence="2">4</strain>
    </source>
</reference>
<protein>
    <submittedName>
        <fullName evidence="2">Uncharacterized protein</fullName>
    </submittedName>
</protein>
<feature type="region of interest" description="Disordered" evidence="1">
    <location>
        <begin position="232"/>
        <end position="298"/>
    </location>
</feature>
<feature type="compositionally biased region" description="Low complexity" evidence="1">
    <location>
        <begin position="187"/>
        <end position="200"/>
    </location>
</feature>
<accession>A0A077QXK4</accession>
<sequence>MPTLPAAKVVGHDFLGNHIGELLIRQPVKRAAPPPRNAASSNGSTVCGTESVTARRLSVAYQDEPSMTCSPSDSASAQSATTALDSFFSVGAIIPLGISADPTISLENTSETSASEPSSIDSRSDSADADLRLHLDQLSLSRKRLPSTNAPTSPRVSFVTSFGAKSRRSGSRHAPSEAGSSNYFGISSNGSSQMSSASLSPMEPSGSISWNIPFREQNQSFAQAVERYTTLARDPSQQSQTSDVASSLPSKPPTPRFSLEEDVSTPTTNSGQFTPSVKSQSFSGAASAQPARQRLTRAATESTLEPIAQMQQSYHALKAPAASSGLSHSKSMDASTSGVRTHRKKPSLVQKGDDGRTFYFVDASSASDLDEAPVQEPKVVPMLKSVTPTRSASNSSSFYKDVVDVQYNAHPSASSVHSGASASGLHNDAAKSATSSATSAAATSQTQRCQQSTSQALQSVVPDHDTPHGTLTPLKPVSVRVQTGSQRPARKLRIQPNVQSRPSLLERTMKEQRESSRQARATSATGLAAETASSPAVTPSASKKIPESPGATVVHGERYNPVAYGSGHRTFRIDSPVGGHESYDFPFTAMPFEDRNKATERASNPPASHARTSDWARAQSLLASSPPAHDVSRSSSQVGYVGMQGSCRSLSGFDSLAVPAPSALSRHHTASRSSESTESPSLLDTRELLSPPETAISTPECESPPEHSLDNIALKLARQSSPLAS</sequence>
<feature type="region of interest" description="Disordered" evidence="1">
    <location>
        <begin position="142"/>
        <end position="205"/>
    </location>
</feature>
<feature type="compositionally biased region" description="Low complexity" evidence="1">
    <location>
        <begin position="528"/>
        <end position="542"/>
    </location>
</feature>
<feature type="compositionally biased region" description="Polar residues" evidence="1">
    <location>
        <begin position="324"/>
        <end position="339"/>
    </location>
</feature>
<evidence type="ECO:0000313" key="2">
    <source>
        <dbReference type="EMBL" id="CDI51232.1"/>
    </source>
</evidence>
<feature type="region of interest" description="Disordered" evidence="1">
    <location>
        <begin position="664"/>
        <end position="708"/>
    </location>
</feature>
<feature type="compositionally biased region" description="Basic and acidic residues" evidence="1">
    <location>
        <begin position="507"/>
        <end position="517"/>
    </location>
</feature>